<protein>
    <recommendedName>
        <fullName evidence="6">L domain-like protein</fullName>
    </recommendedName>
</protein>
<evidence type="ECO:0000313" key="5">
    <source>
        <dbReference type="Proteomes" id="UP001234581"/>
    </source>
</evidence>
<dbReference type="SMART" id="SM00364">
    <property type="entry name" value="LRR_BAC"/>
    <property type="match status" value="5"/>
</dbReference>
<feature type="compositionally biased region" description="Low complexity" evidence="3">
    <location>
        <begin position="663"/>
        <end position="686"/>
    </location>
</feature>
<name>A0AAD8DI58_9FUNG</name>
<dbReference type="InterPro" id="IPR050216">
    <property type="entry name" value="LRR_domain-containing"/>
</dbReference>
<reference evidence="4 5" key="1">
    <citation type="submission" date="2023-03" db="EMBL/GenBank/DDBJ databases">
        <title>Genome sequence of Lichtheimia ornata CBS 291.66.</title>
        <authorList>
            <person name="Mohabir J.T."/>
            <person name="Shea T.P."/>
            <person name="Kurbessoian T."/>
            <person name="Berby B."/>
            <person name="Fontaine J."/>
            <person name="Livny J."/>
            <person name="Gnirke A."/>
            <person name="Stajich J.E."/>
            <person name="Cuomo C.A."/>
        </authorList>
    </citation>
    <scope>NUCLEOTIDE SEQUENCE [LARGE SCALE GENOMIC DNA]</scope>
    <source>
        <strain evidence="4">CBS 291.66</strain>
    </source>
</reference>
<evidence type="ECO:0000256" key="2">
    <source>
        <dbReference type="ARBA" id="ARBA00022737"/>
    </source>
</evidence>
<feature type="compositionally biased region" description="Basic and acidic residues" evidence="3">
    <location>
        <begin position="626"/>
        <end position="635"/>
    </location>
</feature>
<dbReference type="Gene3D" id="3.80.10.10">
    <property type="entry name" value="Ribonuclease Inhibitor"/>
    <property type="match status" value="1"/>
</dbReference>
<dbReference type="PRINTS" id="PR00019">
    <property type="entry name" value="LEURICHRPT"/>
</dbReference>
<accession>A0AAD8DI58</accession>
<keyword evidence="2" id="KW-0677">Repeat</keyword>
<feature type="compositionally biased region" description="Low complexity" evidence="3">
    <location>
        <begin position="457"/>
        <end position="481"/>
    </location>
</feature>
<gene>
    <name evidence="4" type="ORF">O0I10_000953</name>
</gene>
<feature type="region of interest" description="Disordered" evidence="3">
    <location>
        <begin position="456"/>
        <end position="525"/>
    </location>
</feature>
<dbReference type="InterPro" id="IPR003591">
    <property type="entry name" value="Leu-rich_rpt_typical-subtyp"/>
</dbReference>
<feature type="compositionally biased region" description="Low complexity" evidence="3">
    <location>
        <begin position="577"/>
        <end position="595"/>
    </location>
</feature>
<evidence type="ECO:0008006" key="6">
    <source>
        <dbReference type="Google" id="ProtNLM"/>
    </source>
</evidence>
<dbReference type="Pfam" id="PF13855">
    <property type="entry name" value="LRR_8"/>
    <property type="match status" value="1"/>
</dbReference>
<proteinExistence type="predicted"/>
<evidence type="ECO:0000313" key="4">
    <source>
        <dbReference type="EMBL" id="KAJ8663704.1"/>
    </source>
</evidence>
<dbReference type="PROSITE" id="PS51450">
    <property type="entry name" value="LRR"/>
    <property type="match status" value="3"/>
</dbReference>
<comment type="caution">
    <text evidence="4">The sequence shown here is derived from an EMBL/GenBank/DDBJ whole genome shotgun (WGS) entry which is preliminary data.</text>
</comment>
<dbReference type="SUPFAM" id="SSF52058">
    <property type="entry name" value="L domain-like"/>
    <property type="match status" value="1"/>
</dbReference>
<dbReference type="Proteomes" id="UP001234581">
    <property type="component" value="Unassembled WGS sequence"/>
</dbReference>
<evidence type="ECO:0000256" key="3">
    <source>
        <dbReference type="SAM" id="MobiDB-lite"/>
    </source>
</evidence>
<dbReference type="InterPro" id="IPR001611">
    <property type="entry name" value="Leu-rich_rpt"/>
</dbReference>
<sequence length="729" mass="79576">MGQNTSKQHDPLPFGYINRVDNQDPLEEQALDRENPSTDFILANPHLYKLEITCQNGCNGFLSNDGSSGSAAAAAKSRRDSIVVVATKVDQECEVCRQSKRLSLVRRDLAKDLAYIDETYYPDVIHYGSSDDMLHDELAAQQLGDDVDNYIADGSEDDDNNHWAKLTIGDVAPTRNRPLANASLAVDLSGRSLVKLSPSIGYLHNLTKLDLSHNQMTSLPRTIGHLRNLRILDTSHNQLETIPDTIAYMTKLTALNISHNQLVTLPTSIGLLPKLIVIIANDNRLTSLPREIAQLRGLISLNVSNNPLPWIPAEIGTLQSLRKLIAEGCEFVEEFEHELQHDPPSLFELCARAAVRTELPIPNHMADHIKEYLAQAQTCSFCDGPFFESYITRGRFIERSGRQVVALEYRLCSAHWNDESDRLKALFAPIPNTAPSRRIAAISNINKDLVNTDGLEPTLSSSSTSASLSTSPSSSYLLQSPRPRRALLGNRHRAYSDLSTRSRQRSTSPALSLSSSTSSQLSRRSNSSTSLAAALGSLPLSSSPSEMDVVSIRSLKRQPSLPALPVPVPTKSTTTCSSSSRPQQRQRPRAASSASVTRRITGLLSSSPSRSYSNSALRQQPWNASEHLEELHETTAEAESPDYTLSSSSSSSSPNTPPPPSLHPRTTSHGSSLQVEEASSSSNNNNIHASSTPVHMRTGVAKIPVTNGIRASLAHLGARFTTRDRSGTV</sequence>
<keyword evidence="1" id="KW-0433">Leucine-rich repeat</keyword>
<feature type="compositionally biased region" description="Low complexity" evidence="3">
    <location>
        <begin position="637"/>
        <end position="654"/>
    </location>
</feature>
<dbReference type="RefSeq" id="XP_058348616.1">
    <property type="nucleotide sequence ID" value="XM_058481052.1"/>
</dbReference>
<dbReference type="AlphaFoldDB" id="A0AAD8DI58"/>
<dbReference type="GeneID" id="83208372"/>
<feature type="compositionally biased region" description="Low complexity" evidence="3">
    <location>
        <begin position="605"/>
        <end position="615"/>
    </location>
</feature>
<evidence type="ECO:0000256" key="1">
    <source>
        <dbReference type="ARBA" id="ARBA00022614"/>
    </source>
</evidence>
<dbReference type="EMBL" id="JARTCD010000002">
    <property type="protein sequence ID" value="KAJ8663704.1"/>
    <property type="molecule type" value="Genomic_DNA"/>
</dbReference>
<keyword evidence="5" id="KW-1185">Reference proteome</keyword>
<dbReference type="PANTHER" id="PTHR48051">
    <property type="match status" value="1"/>
</dbReference>
<feature type="compositionally biased region" description="Low complexity" evidence="3">
    <location>
        <begin position="505"/>
        <end position="525"/>
    </location>
</feature>
<feature type="region of interest" description="Disordered" evidence="3">
    <location>
        <begin position="560"/>
        <end position="695"/>
    </location>
</feature>
<organism evidence="4 5">
    <name type="scientific">Lichtheimia ornata</name>
    <dbReference type="NCBI Taxonomy" id="688661"/>
    <lineage>
        <taxon>Eukaryota</taxon>
        <taxon>Fungi</taxon>
        <taxon>Fungi incertae sedis</taxon>
        <taxon>Mucoromycota</taxon>
        <taxon>Mucoromycotina</taxon>
        <taxon>Mucoromycetes</taxon>
        <taxon>Mucorales</taxon>
        <taxon>Lichtheimiaceae</taxon>
        <taxon>Lichtheimia</taxon>
    </lineage>
</organism>
<dbReference type="GO" id="GO:0005737">
    <property type="term" value="C:cytoplasm"/>
    <property type="evidence" value="ECO:0007669"/>
    <property type="project" value="TreeGrafter"/>
</dbReference>
<feature type="compositionally biased region" description="Basic residues" evidence="3">
    <location>
        <begin position="482"/>
        <end position="493"/>
    </location>
</feature>
<dbReference type="InterPro" id="IPR032675">
    <property type="entry name" value="LRR_dom_sf"/>
</dbReference>
<dbReference type="PANTHER" id="PTHR48051:SF1">
    <property type="entry name" value="RAS SUPPRESSOR PROTEIN 1"/>
    <property type="match status" value="1"/>
</dbReference>
<dbReference type="SMART" id="SM00369">
    <property type="entry name" value="LRR_TYP"/>
    <property type="match status" value="5"/>
</dbReference>